<dbReference type="OrthoDB" id="444119at2759"/>
<gene>
    <name evidence="11" type="ORF">AWZ03_008728</name>
</gene>
<dbReference type="Pfam" id="PF08016">
    <property type="entry name" value="PKD_channel"/>
    <property type="match status" value="1"/>
</dbReference>
<feature type="transmembrane region" description="Helical" evidence="8">
    <location>
        <begin position="402"/>
        <end position="419"/>
    </location>
</feature>
<evidence type="ECO:0000256" key="1">
    <source>
        <dbReference type="ARBA" id="ARBA00004141"/>
    </source>
</evidence>
<reference evidence="11 12" key="1">
    <citation type="journal article" date="2019" name="J. Hered.">
        <title>An Improved Genome Assembly for Drosophila navojoa, the Basal Species in the mojavensis Cluster.</title>
        <authorList>
            <person name="Vanderlinde T."/>
            <person name="Dupim E.G."/>
            <person name="Nazario-Yepiz N.O."/>
            <person name="Carvalho A.B."/>
        </authorList>
    </citation>
    <scope>NUCLEOTIDE SEQUENCE [LARGE SCALE GENOMIC DNA]</scope>
    <source>
        <strain evidence="11">Navoj_Jal97</strain>
        <tissue evidence="11">Whole organism</tissue>
    </source>
</reference>
<evidence type="ECO:0000259" key="9">
    <source>
        <dbReference type="Pfam" id="PF08016"/>
    </source>
</evidence>
<dbReference type="PRINTS" id="PR01433">
    <property type="entry name" value="POLYCYSTIN2"/>
</dbReference>
<dbReference type="Proteomes" id="UP000295192">
    <property type="component" value="Unassembled WGS sequence"/>
</dbReference>
<organism evidence="11 12">
    <name type="scientific">Drosophila navojoa</name>
    <name type="common">Fruit fly</name>
    <dbReference type="NCBI Taxonomy" id="7232"/>
    <lineage>
        <taxon>Eukaryota</taxon>
        <taxon>Metazoa</taxon>
        <taxon>Ecdysozoa</taxon>
        <taxon>Arthropoda</taxon>
        <taxon>Hexapoda</taxon>
        <taxon>Insecta</taxon>
        <taxon>Pterygota</taxon>
        <taxon>Neoptera</taxon>
        <taxon>Endopterygota</taxon>
        <taxon>Diptera</taxon>
        <taxon>Brachycera</taxon>
        <taxon>Muscomorpha</taxon>
        <taxon>Ephydroidea</taxon>
        <taxon>Drosophilidae</taxon>
        <taxon>Drosophila</taxon>
    </lineage>
</organism>
<dbReference type="GO" id="GO:0005262">
    <property type="term" value="F:calcium channel activity"/>
    <property type="evidence" value="ECO:0007669"/>
    <property type="project" value="TreeGrafter"/>
</dbReference>
<keyword evidence="5 8" id="KW-0472">Membrane</keyword>
<protein>
    <submittedName>
        <fullName evidence="11">Uncharacterized protein</fullName>
    </submittedName>
</protein>
<feature type="domain" description="Polycystin" evidence="10">
    <location>
        <begin position="35"/>
        <end position="233"/>
    </location>
</feature>
<evidence type="ECO:0000256" key="3">
    <source>
        <dbReference type="ARBA" id="ARBA00022692"/>
    </source>
</evidence>
<sequence>MNNTTHMYYYNDALQCLLVKRAMTFDRDPNIKFGSIRNVDRFWVYTLDVFLKFLEKGDFRPNDPGAIYTYPNETTFYNKIYGNMVERNIYHGNVLLGPPRLRQIRVKDGLCIRNPVFTKNAPTCYAPYSWSGESHASHRGYRWVSMAEDGVTPINGILDWYFGAGFIQDLTYNYTKNVEIITNLRDSEWISRNTRIVIIEFNLYHIMTDLLEIVKLRFEQPSFGGLFPSATFTALRRHSIFATSDWVLQAVGYCYYLMVTLFTVREIAIIFRIGFKKYIRSYFNFTDFTCYLSANELIGFTVVLLIFLMAYAECGLALFGVNDVKFCSLSNALISIMSLAGRKFAYQEITDKNKVKTGIYYISFVLIVYVLLVLHVCLGILVAAYDEVSATLQTKKTKVTTVIRMFFISLYDLLYWLIFRKRRVRKKVDIDAEGEWEVDHHLIPQMVSSLTAKRTHSISDPAFLTQDMYLPLRMKRVSTRLHVLEEVLIPVLKRFLRYYNHLRKAQGLNVILFEQLDVDI</sequence>
<dbReference type="Gene3D" id="1.10.287.70">
    <property type="match status" value="1"/>
</dbReference>
<evidence type="ECO:0000313" key="12">
    <source>
        <dbReference type="Proteomes" id="UP000295192"/>
    </source>
</evidence>
<dbReference type="PANTHER" id="PTHR10877">
    <property type="entry name" value="POLYCYSTIN FAMILY MEMBER"/>
    <property type="match status" value="1"/>
</dbReference>
<keyword evidence="3 8" id="KW-0812">Transmembrane</keyword>
<evidence type="ECO:0000256" key="4">
    <source>
        <dbReference type="ARBA" id="ARBA00022989"/>
    </source>
</evidence>
<feature type="disulfide bond" evidence="7">
    <location>
        <begin position="111"/>
        <end position="124"/>
    </location>
</feature>
<evidence type="ECO:0000256" key="8">
    <source>
        <dbReference type="SAM" id="Phobius"/>
    </source>
</evidence>
<dbReference type="InterPro" id="IPR051223">
    <property type="entry name" value="Polycystin"/>
</dbReference>
<feature type="transmembrane region" description="Helical" evidence="8">
    <location>
        <begin position="359"/>
        <end position="382"/>
    </location>
</feature>
<dbReference type="GO" id="GO:0016020">
    <property type="term" value="C:membrane"/>
    <property type="evidence" value="ECO:0007669"/>
    <property type="project" value="UniProtKB-SubCell"/>
</dbReference>
<evidence type="ECO:0000256" key="2">
    <source>
        <dbReference type="ARBA" id="ARBA00007200"/>
    </source>
</evidence>
<dbReference type="PANTHER" id="PTHR10877:SF183">
    <property type="entry name" value="AT14535P-RELATED"/>
    <property type="match status" value="1"/>
</dbReference>
<dbReference type="AlphaFoldDB" id="A0A484BAJ3"/>
<evidence type="ECO:0000313" key="11">
    <source>
        <dbReference type="EMBL" id="TDG44831.1"/>
    </source>
</evidence>
<comment type="similarity">
    <text evidence="2">Belongs to the polycystin family.</text>
</comment>
<feature type="transmembrane region" description="Helical" evidence="8">
    <location>
        <begin position="246"/>
        <end position="268"/>
    </location>
</feature>
<accession>A0A484BAJ3</accession>
<evidence type="ECO:0000256" key="7">
    <source>
        <dbReference type="PIRSR" id="PIRSR603915-2"/>
    </source>
</evidence>
<dbReference type="Pfam" id="PF20519">
    <property type="entry name" value="Polycystin_dom"/>
    <property type="match status" value="1"/>
</dbReference>
<evidence type="ECO:0000256" key="5">
    <source>
        <dbReference type="ARBA" id="ARBA00023136"/>
    </source>
</evidence>
<proteinExistence type="inferred from homology"/>
<keyword evidence="6" id="KW-0325">Glycoprotein</keyword>
<keyword evidence="4 8" id="KW-1133">Transmembrane helix</keyword>
<dbReference type="InterPro" id="IPR046791">
    <property type="entry name" value="Polycystin_dom"/>
</dbReference>
<dbReference type="STRING" id="7232.A0A484BAJ3"/>
<dbReference type="EMBL" id="LSRL02000093">
    <property type="protein sequence ID" value="TDG44831.1"/>
    <property type="molecule type" value="Genomic_DNA"/>
</dbReference>
<name>A0A484BAJ3_DRONA</name>
<comment type="subcellular location">
    <subcellularLocation>
        <location evidence="1">Membrane</location>
        <topology evidence="1">Multi-pass membrane protein</topology>
    </subcellularLocation>
</comment>
<dbReference type="GO" id="GO:0005509">
    <property type="term" value="F:calcium ion binding"/>
    <property type="evidence" value="ECO:0007669"/>
    <property type="project" value="InterPro"/>
</dbReference>
<feature type="domain" description="Polycystin cation channel PKD1/PKD2" evidence="9">
    <location>
        <begin position="291"/>
        <end position="388"/>
    </location>
</feature>
<evidence type="ECO:0000259" key="10">
    <source>
        <dbReference type="Pfam" id="PF20519"/>
    </source>
</evidence>
<keyword evidence="12" id="KW-1185">Reference proteome</keyword>
<dbReference type="OMA" id="TFRCLRK"/>
<evidence type="ECO:0000256" key="6">
    <source>
        <dbReference type="ARBA" id="ARBA00023180"/>
    </source>
</evidence>
<dbReference type="InterPro" id="IPR013122">
    <property type="entry name" value="PKD1_2_channel"/>
</dbReference>
<feature type="transmembrane region" description="Helical" evidence="8">
    <location>
        <begin position="288"/>
        <end position="311"/>
    </location>
</feature>
<comment type="caution">
    <text evidence="11">The sequence shown here is derived from an EMBL/GenBank/DDBJ whole genome shotgun (WGS) entry which is preliminary data.</text>
</comment>
<dbReference type="InterPro" id="IPR003915">
    <property type="entry name" value="PKD_2"/>
</dbReference>
<dbReference type="GO" id="GO:0050982">
    <property type="term" value="P:detection of mechanical stimulus"/>
    <property type="evidence" value="ECO:0007669"/>
    <property type="project" value="TreeGrafter"/>
</dbReference>